<sequence>MKLFAVIFSQPPLCEFQLLIDGSEQIKSQYLCSMHYVKQFDECILHMRLQPQLKSRDNND</sequence>
<evidence type="ECO:0000313" key="2">
    <source>
        <dbReference type="Proteomes" id="UP000285793"/>
    </source>
</evidence>
<dbReference type="Proteomes" id="UP000285793">
    <property type="component" value="Unassembled WGS sequence"/>
</dbReference>
<name>A0A423XYE0_9ENTR</name>
<protein>
    <submittedName>
        <fullName evidence="1">Uncharacterized protein</fullName>
    </submittedName>
</protein>
<comment type="caution">
    <text evidence="1">The sequence shown here is derived from an EMBL/GenBank/DDBJ whole genome shotgun (WGS) entry which is preliminary data.</text>
</comment>
<accession>A0A423XYE0</accession>
<proteinExistence type="predicted"/>
<dbReference type="EMBL" id="PQJL01000007">
    <property type="protein sequence ID" value="ROW61936.1"/>
    <property type="molecule type" value="Genomic_DNA"/>
</dbReference>
<organism evidence="1 2">
    <name type="scientific">Cronobacter malonaticus</name>
    <dbReference type="NCBI Taxonomy" id="413503"/>
    <lineage>
        <taxon>Bacteria</taxon>
        <taxon>Pseudomonadati</taxon>
        <taxon>Pseudomonadota</taxon>
        <taxon>Gammaproteobacteria</taxon>
        <taxon>Enterobacterales</taxon>
        <taxon>Enterobacteriaceae</taxon>
        <taxon>Cronobacter</taxon>
    </lineage>
</organism>
<reference evidence="1 2" key="1">
    <citation type="journal article" date="2018" name="Front. Microbiol.">
        <title>An Investigation of an Acute Gastroenteritis Outbreak: Cronobacter sakazakii, a Potential Cause of Food-Borne Illness.</title>
        <authorList>
            <person name="Yong W."/>
            <person name="Guo B."/>
            <person name="Shi X."/>
            <person name="Cheng T."/>
            <person name="Chen M."/>
            <person name="Jiang X."/>
            <person name="Ye Y."/>
            <person name="Wang J."/>
            <person name="Xie G."/>
            <person name="Ding J."/>
        </authorList>
    </citation>
    <scope>NUCLEOTIDE SEQUENCE [LARGE SCALE GENOMIC DNA]</scope>
    <source>
        <strain evidence="1 2">S1</strain>
    </source>
</reference>
<dbReference type="AlphaFoldDB" id="A0A423XYE0"/>
<gene>
    <name evidence="1" type="ORF">C3E80_09480</name>
</gene>
<evidence type="ECO:0000313" key="1">
    <source>
        <dbReference type="EMBL" id="ROW61936.1"/>
    </source>
</evidence>